<evidence type="ECO:0000259" key="3">
    <source>
        <dbReference type="Pfam" id="PF16344"/>
    </source>
</evidence>
<protein>
    <recommendedName>
        <fullName evidence="6">Ferric-dicitrate binding protein FerR, regulates iron transport through sigma-19</fullName>
    </recommendedName>
</protein>
<dbReference type="GO" id="GO:0016989">
    <property type="term" value="F:sigma factor antagonist activity"/>
    <property type="evidence" value="ECO:0007669"/>
    <property type="project" value="TreeGrafter"/>
</dbReference>
<dbReference type="Pfam" id="PF16344">
    <property type="entry name" value="FecR_C"/>
    <property type="match status" value="1"/>
</dbReference>
<dbReference type="STRING" id="29529.SAMN04488122_4263"/>
<dbReference type="Pfam" id="PF04773">
    <property type="entry name" value="FecR"/>
    <property type="match status" value="1"/>
</dbReference>
<dbReference type="PANTHER" id="PTHR30273:SF2">
    <property type="entry name" value="PROTEIN FECR"/>
    <property type="match status" value="1"/>
</dbReference>
<reference evidence="5" key="1">
    <citation type="submission" date="2016-10" db="EMBL/GenBank/DDBJ databases">
        <authorList>
            <person name="Varghese N."/>
            <person name="Submissions S."/>
        </authorList>
    </citation>
    <scope>NUCLEOTIDE SEQUENCE [LARGE SCALE GENOMIC DNA]</scope>
    <source>
        <strain evidence="5">DSM 3695</strain>
    </source>
</reference>
<dbReference type="EMBL" id="FOJG01000002">
    <property type="protein sequence ID" value="SEW51494.1"/>
    <property type="molecule type" value="Genomic_DNA"/>
</dbReference>
<evidence type="ECO:0000256" key="1">
    <source>
        <dbReference type="SAM" id="MobiDB-lite"/>
    </source>
</evidence>
<dbReference type="InterPro" id="IPR012373">
    <property type="entry name" value="Ferrdict_sens_TM"/>
</dbReference>
<evidence type="ECO:0000313" key="5">
    <source>
        <dbReference type="Proteomes" id="UP000199310"/>
    </source>
</evidence>
<dbReference type="PIRSF" id="PIRSF018266">
    <property type="entry name" value="FecR"/>
    <property type="match status" value="1"/>
</dbReference>
<dbReference type="Gene3D" id="3.55.50.30">
    <property type="match status" value="1"/>
</dbReference>
<proteinExistence type="predicted"/>
<sequence length="323" mass="36085">MQPQIPDHIRQLADKWIAGTITASERDVLLEWYSRQVPAEIPWESADAHETAMEERLYADLQHKLQPSVIPVKKNNWKRLAQAAAVLLLIAAGWAGISKWQQVKPIVITADGSIKKMILPDSSIVWLKGNSSLSYQQDFGKKTRQVVLKGEGLFEIKKDAAHPFIVESGQYTTRVLGTSFNIKEQTGNNTFSLLVLTGKVQVEKKSSKDNVQPLLITPDYQFTGNSRESSVSKASSADREQSTNGTEYDMNFNRTAFPDIVQRIEQKFDIKINANYQQFENCRITADITDQSLSNSLKLITMAISATYSISDGTIVITGNGCR</sequence>
<name>A0A1I0S7C3_9BACT</name>
<dbReference type="OrthoDB" id="645173at2"/>
<accession>A0A1I0S7C3</accession>
<feature type="region of interest" description="Disordered" evidence="1">
    <location>
        <begin position="225"/>
        <end position="249"/>
    </location>
</feature>
<keyword evidence="5" id="KW-1185">Reference proteome</keyword>
<evidence type="ECO:0000313" key="4">
    <source>
        <dbReference type="EMBL" id="SEW51494.1"/>
    </source>
</evidence>
<feature type="domain" description="FecR protein" evidence="2">
    <location>
        <begin position="108"/>
        <end position="201"/>
    </location>
</feature>
<dbReference type="PANTHER" id="PTHR30273">
    <property type="entry name" value="PERIPLASMIC SIGNAL SENSOR AND SIGMA FACTOR ACTIVATOR FECR-RELATED"/>
    <property type="match status" value="1"/>
</dbReference>
<dbReference type="Gene3D" id="2.60.120.1440">
    <property type="match status" value="1"/>
</dbReference>
<dbReference type="InterPro" id="IPR006860">
    <property type="entry name" value="FecR"/>
</dbReference>
<dbReference type="RefSeq" id="WP_089897825.1">
    <property type="nucleotide sequence ID" value="NZ_FOJG01000002.1"/>
</dbReference>
<dbReference type="Proteomes" id="UP000199310">
    <property type="component" value="Unassembled WGS sequence"/>
</dbReference>
<dbReference type="InterPro" id="IPR032508">
    <property type="entry name" value="FecR_C"/>
</dbReference>
<evidence type="ECO:0008006" key="6">
    <source>
        <dbReference type="Google" id="ProtNLM"/>
    </source>
</evidence>
<dbReference type="AlphaFoldDB" id="A0A1I0S7C3"/>
<organism evidence="4 5">
    <name type="scientific">Chitinophaga arvensicola</name>
    <dbReference type="NCBI Taxonomy" id="29529"/>
    <lineage>
        <taxon>Bacteria</taxon>
        <taxon>Pseudomonadati</taxon>
        <taxon>Bacteroidota</taxon>
        <taxon>Chitinophagia</taxon>
        <taxon>Chitinophagales</taxon>
        <taxon>Chitinophagaceae</taxon>
        <taxon>Chitinophaga</taxon>
    </lineage>
</organism>
<feature type="domain" description="Protein FecR C-terminal" evidence="3">
    <location>
        <begin position="250"/>
        <end position="317"/>
    </location>
</feature>
<gene>
    <name evidence="4" type="ORF">SAMN04488122_4263</name>
</gene>
<evidence type="ECO:0000259" key="2">
    <source>
        <dbReference type="Pfam" id="PF04773"/>
    </source>
</evidence>
<feature type="compositionally biased region" description="Low complexity" evidence="1">
    <location>
        <begin position="226"/>
        <end position="235"/>
    </location>
</feature>